<dbReference type="Gene3D" id="3.10.105.10">
    <property type="entry name" value="Dipeptide-binding Protein, Domain 3"/>
    <property type="match status" value="1"/>
</dbReference>
<dbReference type="InterPro" id="IPR039424">
    <property type="entry name" value="SBP_5"/>
</dbReference>
<dbReference type="GO" id="GO:0030288">
    <property type="term" value="C:outer membrane-bounded periplasmic space"/>
    <property type="evidence" value="ECO:0007669"/>
    <property type="project" value="UniProtKB-ARBA"/>
</dbReference>
<dbReference type="Gene3D" id="3.40.190.10">
    <property type="entry name" value="Periplasmic binding protein-like II"/>
    <property type="match status" value="1"/>
</dbReference>
<dbReference type="RefSeq" id="WP_147850140.1">
    <property type="nucleotide sequence ID" value="NZ_VDUZ01000036.1"/>
</dbReference>
<dbReference type="Proteomes" id="UP000321638">
    <property type="component" value="Unassembled WGS sequence"/>
</dbReference>
<evidence type="ECO:0000313" key="6">
    <source>
        <dbReference type="EMBL" id="TXL72113.1"/>
    </source>
</evidence>
<feature type="domain" description="Solute-binding protein family 5" evidence="5">
    <location>
        <begin position="72"/>
        <end position="443"/>
    </location>
</feature>
<dbReference type="GO" id="GO:1904680">
    <property type="term" value="F:peptide transmembrane transporter activity"/>
    <property type="evidence" value="ECO:0007669"/>
    <property type="project" value="TreeGrafter"/>
</dbReference>
<dbReference type="AlphaFoldDB" id="A0A5C8PEB1"/>
<protein>
    <submittedName>
        <fullName evidence="6">ABC transporter substrate-binding protein</fullName>
    </submittedName>
</protein>
<dbReference type="EMBL" id="VDUZ01000036">
    <property type="protein sequence ID" value="TXL72113.1"/>
    <property type="molecule type" value="Genomic_DNA"/>
</dbReference>
<dbReference type="Gene3D" id="3.90.76.10">
    <property type="entry name" value="Dipeptide-binding Protein, Domain 1"/>
    <property type="match status" value="1"/>
</dbReference>
<proteinExistence type="inferred from homology"/>
<comment type="subcellular location">
    <subcellularLocation>
        <location evidence="1">Periplasm</location>
    </subcellularLocation>
</comment>
<gene>
    <name evidence="6" type="ORF">FHP25_27195</name>
</gene>
<dbReference type="PIRSF" id="PIRSF002741">
    <property type="entry name" value="MppA"/>
    <property type="match status" value="1"/>
</dbReference>
<dbReference type="OrthoDB" id="7232729at2"/>
<keyword evidence="3 4" id="KW-0732">Signal</keyword>
<dbReference type="CDD" id="cd08502">
    <property type="entry name" value="PBP2_NikA_DppA_OppA_like_16"/>
    <property type="match status" value="1"/>
</dbReference>
<evidence type="ECO:0000256" key="1">
    <source>
        <dbReference type="ARBA" id="ARBA00004418"/>
    </source>
</evidence>
<comment type="caution">
    <text evidence="6">The sequence shown here is derived from an EMBL/GenBank/DDBJ whole genome shotgun (WGS) entry which is preliminary data.</text>
</comment>
<reference evidence="6 7" key="1">
    <citation type="submission" date="2019-06" db="EMBL/GenBank/DDBJ databases">
        <title>New taxonomy in bacterial strain CC-CFT640, isolated from vineyard.</title>
        <authorList>
            <person name="Lin S.-Y."/>
            <person name="Tsai C.-F."/>
            <person name="Young C.-C."/>
        </authorList>
    </citation>
    <scope>NUCLEOTIDE SEQUENCE [LARGE SCALE GENOMIC DNA]</scope>
    <source>
        <strain evidence="6 7">CC-CFT640</strain>
    </source>
</reference>
<dbReference type="InterPro" id="IPR030678">
    <property type="entry name" value="Peptide/Ni-bd"/>
</dbReference>
<dbReference type="PANTHER" id="PTHR30290:SF38">
    <property type="entry name" value="D,D-DIPEPTIDE-BINDING PERIPLASMIC PROTEIN DDPA-RELATED"/>
    <property type="match status" value="1"/>
</dbReference>
<sequence>MAFVTTTLKRALAAAGLAALISSGAFAQTTLRVVKSGNLTILDLIWTTAYVTRDHGYLIYDTLFATDADNVVKPQMVDTWKVSGDKLTWTFTLRDGLEWHDGQPVTGEDCIASLKRWAARDAMGLKLWDFVKELKAVDAKTFEIVLKEPYGLLLESLGKPSSNVPFMMPKRVAETSPMEQIKSQIGSGPFIYKTDESKPGEKHVYIKNPKYKPRAEPASGLAGGKVVKVDRVELIEMPDVQIQANALLAGEIDMIEAPPHDLLPMLKADKSVVIDDWNPLGHQFIIRFNHVVKPFDNPKIRLAALYAINQEDYLKATVGDPAYYKVCAAVFICGTPFATDKGGEILLKSDFEKSKALLKEAGYDGTPVVVMQSTTLPILTNTAPVTKALLEKGGFKVDMQSMDWQTLVSRRTKKDPADKGGWNILHTYSVSADVLNPISTSYMVAAGDKSWFGWPTDPEMEKLRDAFARETDPVKQKALAEKVQLRALETAQYGWIGQWYGPGAHRNNIKGWLKAPVPVFWNIEKTGS</sequence>
<dbReference type="GO" id="GO:0015833">
    <property type="term" value="P:peptide transport"/>
    <property type="evidence" value="ECO:0007669"/>
    <property type="project" value="TreeGrafter"/>
</dbReference>
<feature type="chain" id="PRO_5022832216" evidence="4">
    <location>
        <begin position="28"/>
        <end position="528"/>
    </location>
</feature>
<name>A0A5C8PEB1_9HYPH</name>
<dbReference type="Pfam" id="PF00496">
    <property type="entry name" value="SBP_bac_5"/>
    <property type="match status" value="1"/>
</dbReference>
<dbReference type="InterPro" id="IPR000914">
    <property type="entry name" value="SBP_5_dom"/>
</dbReference>
<evidence type="ECO:0000256" key="4">
    <source>
        <dbReference type="SAM" id="SignalP"/>
    </source>
</evidence>
<accession>A0A5C8PEB1</accession>
<evidence type="ECO:0000313" key="7">
    <source>
        <dbReference type="Proteomes" id="UP000321638"/>
    </source>
</evidence>
<dbReference type="PANTHER" id="PTHR30290">
    <property type="entry name" value="PERIPLASMIC BINDING COMPONENT OF ABC TRANSPORTER"/>
    <property type="match status" value="1"/>
</dbReference>
<dbReference type="GO" id="GO:0043190">
    <property type="term" value="C:ATP-binding cassette (ABC) transporter complex"/>
    <property type="evidence" value="ECO:0007669"/>
    <property type="project" value="InterPro"/>
</dbReference>
<evidence type="ECO:0000256" key="3">
    <source>
        <dbReference type="ARBA" id="ARBA00022729"/>
    </source>
</evidence>
<comment type="similarity">
    <text evidence="2">Belongs to the bacterial solute-binding protein 5 family.</text>
</comment>
<evidence type="ECO:0000256" key="2">
    <source>
        <dbReference type="ARBA" id="ARBA00005695"/>
    </source>
</evidence>
<dbReference type="SUPFAM" id="SSF53850">
    <property type="entry name" value="Periplasmic binding protein-like II"/>
    <property type="match status" value="1"/>
</dbReference>
<organism evidence="6 7">
    <name type="scientific">Vineibacter terrae</name>
    <dbReference type="NCBI Taxonomy" id="2586908"/>
    <lineage>
        <taxon>Bacteria</taxon>
        <taxon>Pseudomonadati</taxon>
        <taxon>Pseudomonadota</taxon>
        <taxon>Alphaproteobacteria</taxon>
        <taxon>Hyphomicrobiales</taxon>
        <taxon>Vineibacter</taxon>
    </lineage>
</organism>
<evidence type="ECO:0000259" key="5">
    <source>
        <dbReference type="Pfam" id="PF00496"/>
    </source>
</evidence>
<keyword evidence="7" id="KW-1185">Reference proteome</keyword>
<feature type="signal peptide" evidence="4">
    <location>
        <begin position="1"/>
        <end position="27"/>
    </location>
</feature>